<keyword evidence="3" id="KW-0547">Nucleotide-binding</keyword>
<name>A0A4S8LUL4_DENBC</name>
<dbReference type="InterPro" id="IPR000608">
    <property type="entry name" value="UBC"/>
</dbReference>
<feature type="compositionally biased region" description="Low complexity" evidence="6">
    <location>
        <begin position="198"/>
        <end position="207"/>
    </location>
</feature>
<dbReference type="SMART" id="SM00212">
    <property type="entry name" value="UBCc"/>
    <property type="match status" value="1"/>
</dbReference>
<dbReference type="GO" id="GO:0005524">
    <property type="term" value="F:ATP binding"/>
    <property type="evidence" value="ECO:0007669"/>
    <property type="project" value="UniProtKB-KW"/>
</dbReference>
<keyword evidence="9" id="KW-1185">Reference proteome</keyword>
<feature type="compositionally biased region" description="Basic and acidic residues" evidence="6">
    <location>
        <begin position="324"/>
        <end position="340"/>
    </location>
</feature>
<dbReference type="EC" id="2.3.2.23" evidence="1"/>
<dbReference type="AlphaFoldDB" id="A0A4S8LUL4"/>
<dbReference type="InterPro" id="IPR016135">
    <property type="entry name" value="UBQ-conjugating_enzyme/RWD"/>
</dbReference>
<feature type="region of interest" description="Disordered" evidence="6">
    <location>
        <begin position="147"/>
        <end position="340"/>
    </location>
</feature>
<accession>A0A4S8LUL4</accession>
<dbReference type="OrthoDB" id="7851174at2759"/>
<evidence type="ECO:0000256" key="6">
    <source>
        <dbReference type="SAM" id="MobiDB-lite"/>
    </source>
</evidence>
<reference evidence="8 9" key="1">
    <citation type="journal article" date="2019" name="Nat. Ecol. Evol.">
        <title>Megaphylogeny resolves global patterns of mushroom evolution.</title>
        <authorList>
            <person name="Varga T."/>
            <person name="Krizsan K."/>
            <person name="Foldi C."/>
            <person name="Dima B."/>
            <person name="Sanchez-Garcia M."/>
            <person name="Sanchez-Ramirez S."/>
            <person name="Szollosi G.J."/>
            <person name="Szarkandi J.G."/>
            <person name="Papp V."/>
            <person name="Albert L."/>
            <person name="Andreopoulos W."/>
            <person name="Angelini C."/>
            <person name="Antonin V."/>
            <person name="Barry K.W."/>
            <person name="Bougher N.L."/>
            <person name="Buchanan P."/>
            <person name="Buyck B."/>
            <person name="Bense V."/>
            <person name="Catcheside P."/>
            <person name="Chovatia M."/>
            <person name="Cooper J."/>
            <person name="Damon W."/>
            <person name="Desjardin D."/>
            <person name="Finy P."/>
            <person name="Geml J."/>
            <person name="Haridas S."/>
            <person name="Hughes K."/>
            <person name="Justo A."/>
            <person name="Karasinski D."/>
            <person name="Kautmanova I."/>
            <person name="Kiss B."/>
            <person name="Kocsube S."/>
            <person name="Kotiranta H."/>
            <person name="LaButti K.M."/>
            <person name="Lechner B.E."/>
            <person name="Liimatainen K."/>
            <person name="Lipzen A."/>
            <person name="Lukacs Z."/>
            <person name="Mihaltcheva S."/>
            <person name="Morgado L.N."/>
            <person name="Niskanen T."/>
            <person name="Noordeloos M.E."/>
            <person name="Ohm R.A."/>
            <person name="Ortiz-Santana B."/>
            <person name="Ovrebo C."/>
            <person name="Racz N."/>
            <person name="Riley R."/>
            <person name="Savchenko A."/>
            <person name="Shiryaev A."/>
            <person name="Soop K."/>
            <person name="Spirin V."/>
            <person name="Szebenyi C."/>
            <person name="Tomsovsky M."/>
            <person name="Tulloss R.E."/>
            <person name="Uehling J."/>
            <person name="Grigoriev I.V."/>
            <person name="Vagvolgyi C."/>
            <person name="Papp T."/>
            <person name="Martin F.M."/>
            <person name="Miettinen O."/>
            <person name="Hibbett D.S."/>
            <person name="Nagy L.G."/>
        </authorList>
    </citation>
    <scope>NUCLEOTIDE SEQUENCE [LARGE SCALE GENOMIC DNA]</scope>
    <source>
        <strain evidence="8 9">CBS 962.96</strain>
    </source>
</reference>
<proteinExistence type="predicted"/>
<keyword evidence="2" id="KW-0808">Transferase</keyword>
<dbReference type="Proteomes" id="UP000297245">
    <property type="component" value="Unassembled WGS sequence"/>
</dbReference>
<feature type="compositionally biased region" description="Low complexity" evidence="6">
    <location>
        <begin position="253"/>
        <end position="272"/>
    </location>
</feature>
<dbReference type="EMBL" id="ML179252">
    <property type="protein sequence ID" value="THU93296.1"/>
    <property type="molecule type" value="Genomic_DNA"/>
</dbReference>
<protein>
    <recommendedName>
        <fullName evidence="1">E2 ubiquitin-conjugating enzyme</fullName>
        <ecNumber evidence="1">2.3.2.23</ecNumber>
    </recommendedName>
</protein>
<feature type="compositionally biased region" description="Basic and acidic residues" evidence="6">
    <location>
        <begin position="223"/>
        <end position="242"/>
    </location>
</feature>
<evidence type="ECO:0000313" key="9">
    <source>
        <dbReference type="Proteomes" id="UP000297245"/>
    </source>
</evidence>
<evidence type="ECO:0000256" key="5">
    <source>
        <dbReference type="ARBA" id="ARBA00022840"/>
    </source>
</evidence>
<evidence type="ECO:0000256" key="2">
    <source>
        <dbReference type="ARBA" id="ARBA00022679"/>
    </source>
</evidence>
<keyword evidence="4" id="KW-0833">Ubl conjugation pathway</keyword>
<organism evidence="8 9">
    <name type="scientific">Dendrothele bispora (strain CBS 962.96)</name>
    <dbReference type="NCBI Taxonomy" id="1314807"/>
    <lineage>
        <taxon>Eukaryota</taxon>
        <taxon>Fungi</taxon>
        <taxon>Dikarya</taxon>
        <taxon>Basidiomycota</taxon>
        <taxon>Agaricomycotina</taxon>
        <taxon>Agaricomycetes</taxon>
        <taxon>Agaricomycetidae</taxon>
        <taxon>Agaricales</taxon>
        <taxon>Agaricales incertae sedis</taxon>
        <taxon>Dendrothele</taxon>
    </lineage>
</organism>
<dbReference type="PANTHER" id="PTHR24068">
    <property type="entry name" value="UBIQUITIN-CONJUGATING ENZYME E2"/>
    <property type="match status" value="1"/>
</dbReference>
<dbReference type="Pfam" id="PF00179">
    <property type="entry name" value="UQ_con"/>
    <property type="match status" value="1"/>
</dbReference>
<sequence length="340" mass="36817">MTLKRIHKEVADLKREDLGAITLAPSEDSLFLWRGTIPGPEGSVYEGGVFKVEVQLTGDYPFSSPRVVFKTRIYHMNISERGDICIDILKHNWSPALSLFKVMLSLSSLLTDPNPKDPLVSSIANQYVTNRKLHDSTARQWTELYAKPKTPPPTEVFTIVTPPTSITTAPTPAAAAAGKEKGKQKMTAVSETSGGGSSDPSSTAGSSRHTPVVIDDEDSDDGEQGKGKGKAERAEHKRENGTGKKRKRPSPAPRTGRVTGGSSTPVSVSLDVVDTEDVEDSRDDGDDDEVEIYEHEPIAASTASSSRKRTAKPSGGIKGRRVIPKLDERDDKEVIVVEDD</sequence>
<dbReference type="PROSITE" id="PS50127">
    <property type="entry name" value="UBC_2"/>
    <property type="match status" value="1"/>
</dbReference>
<gene>
    <name evidence="8" type="ORF">K435DRAFT_757570</name>
</gene>
<evidence type="ECO:0000259" key="7">
    <source>
        <dbReference type="PROSITE" id="PS50127"/>
    </source>
</evidence>
<keyword evidence="5" id="KW-0067">ATP-binding</keyword>
<dbReference type="SUPFAM" id="SSF54495">
    <property type="entry name" value="UBC-like"/>
    <property type="match status" value="1"/>
</dbReference>
<dbReference type="Gene3D" id="3.10.110.10">
    <property type="entry name" value="Ubiquitin Conjugating Enzyme"/>
    <property type="match status" value="1"/>
</dbReference>
<evidence type="ECO:0000256" key="3">
    <source>
        <dbReference type="ARBA" id="ARBA00022741"/>
    </source>
</evidence>
<feature type="domain" description="UBC core" evidence="7">
    <location>
        <begin position="1"/>
        <end position="147"/>
    </location>
</feature>
<evidence type="ECO:0000256" key="1">
    <source>
        <dbReference type="ARBA" id="ARBA00012486"/>
    </source>
</evidence>
<evidence type="ECO:0000313" key="8">
    <source>
        <dbReference type="EMBL" id="THU93296.1"/>
    </source>
</evidence>
<dbReference type="GO" id="GO:0061631">
    <property type="term" value="F:ubiquitin conjugating enzyme activity"/>
    <property type="evidence" value="ECO:0007669"/>
    <property type="project" value="UniProtKB-EC"/>
</dbReference>
<evidence type="ECO:0000256" key="4">
    <source>
        <dbReference type="ARBA" id="ARBA00022786"/>
    </source>
</evidence>
<feature type="compositionally biased region" description="Low complexity" evidence="6">
    <location>
        <begin position="158"/>
        <end position="177"/>
    </location>
</feature>
<feature type="compositionally biased region" description="Acidic residues" evidence="6">
    <location>
        <begin position="273"/>
        <end position="291"/>
    </location>
</feature>
<dbReference type="FunFam" id="3.10.110.10:FF:000060">
    <property type="entry name" value="Ubiquitin conjugating enzyme (UbcB)"/>
    <property type="match status" value="1"/>
</dbReference>